<dbReference type="SMART" id="SM00530">
    <property type="entry name" value="HTH_XRE"/>
    <property type="match status" value="1"/>
</dbReference>
<name>A0ABV7D105_9PROT</name>
<dbReference type="Pfam" id="PF07883">
    <property type="entry name" value="Cupin_2"/>
    <property type="match status" value="1"/>
</dbReference>
<dbReference type="Gene3D" id="1.10.260.40">
    <property type="entry name" value="lambda repressor-like DNA-binding domains"/>
    <property type="match status" value="1"/>
</dbReference>
<dbReference type="PANTHER" id="PTHR46797">
    <property type="entry name" value="HTH-TYPE TRANSCRIPTIONAL REGULATOR"/>
    <property type="match status" value="1"/>
</dbReference>
<dbReference type="InterPro" id="IPR050807">
    <property type="entry name" value="TransReg_Diox_bact_type"/>
</dbReference>
<dbReference type="SUPFAM" id="SSF51182">
    <property type="entry name" value="RmlC-like cupins"/>
    <property type="match status" value="1"/>
</dbReference>
<evidence type="ECO:0000313" key="4">
    <source>
        <dbReference type="Proteomes" id="UP001595444"/>
    </source>
</evidence>
<proteinExistence type="predicted"/>
<dbReference type="InterPro" id="IPR010982">
    <property type="entry name" value="Lambda_DNA-bd_dom_sf"/>
</dbReference>
<dbReference type="RefSeq" id="WP_228073504.1">
    <property type="nucleotide sequence ID" value="NZ_CP061205.1"/>
</dbReference>
<dbReference type="InterPro" id="IPR001387">
    <property type="entry name" value="Cro/C1-type_HTH"/>
</dbReference>
<dbReference type="CDD" id="cd00093">
    <property type="entry name" value="HTH_XRE"/>
    <property type="match status" value="1"/>
</dbReference>
<dbReference type="PANTHER" id="PTHR46797:SF1">
    <property type="entry name" value="METHYLPHOSPHONATE SYNTHASE"/>
    <property type="match status" value="1"/>
</dbReference>
<dbReference type="EMBL" id="JBHRSL010000002">
    <property type="protein sequence ID" value="MFC3050683.1"/>
    <property type="molecule type" value="Genomic_DNA"/>
</dbReference>
<evidence type="ECO:0000313" key="3">
    <source>
        <dbReference type="EMBL" id="MFC3050683.1"/>
    </source>
</evidence>
<organism evidence="3 4">
    <name type="scientific">Kordiimonas pumila</name>
    <dbReference type="NCBI Taxonomy" id="2161677"/>
    <lineage>
        <taxon>Bacteria</taxon>
        <taxon>Pseudomonadati</taxon>
        <taxon>Pseudomonadota</taxon>
        <taxon>Alphaproteobacteria</taxon>
        <taxon>Kordiimonadales</taxon>
        <taxon>Kordiimonadaceae</taxon>
        <taxon>Kordiimonas</taxon>
    </lineage>
</organism>
<reference evidence="4" key="1">
    <citation type="journal article" date="2019" name="Int. J. Syst. Evol. Microbiol.">
        <title>The Global Catalogue of Microorganisms (GCM) 10K type strain sequencing project: providing services to taxonomists for standard genome sequencing and annotation.</title>
        <authorList>
            <consortium name="The Broad Institute Genomics Platform"/>
            <consortium name="The Broad Institute Genome Sequencing Center for Infectious Disease"/>
            <person name="Wu L."/>
            <person name="Ma J."/>
        </authorList>
    </citation>
    <scope>NUCLEOTIDE SEQUENCE [LARGE SCALE GENOMIC DNA]</scope>
    <source>
        <strain evidence="4">KCTC 62164</strain>
    </source>
</reference>
<dbReference type="InterPro" id="IPR013096">
    <property type="entry name" value="Cupin_2"/>
</dbReference>
<keyword evidence="4" id="KW-1185">Reference proteome</keyword>
<sequence>MLTKRKHTGAPELGPRLKSLRLERKLTLDLLASKTNISKSMLSQIERGETNPTFAIVWTLTQALRVDLTDLIGGNRVDSNNDAIELLPAHYTPAITSKDGLCILRILSPIGLASHTEWYDMVAQTGGMLASEPHSAGSMEHFTCVSGRFLIKSGESEQHLKEGDTVRYAADVPHAIINDGKTESRGFLLVLT</sequence>
<dbReference type="Proteomes" id="UP001595444">
    <property type="component" value="Unassembled WGS sequence"/>
</dbReference>
<dbReference type="Pfam" id="PF01381">
    <property type="entry name" value="HTH_3"/>
    <property type="match status" value="1"/>
</dbReference>
<keyword evidence="1" id="KW-0238">DNA-binding</keyword>
<dbReference type="InterPro" id="IPR014710">
    <property type="entry name" value="RmlC-like_jellyroll"/>
</dbReference>
<dbReference type="Gene3D" id="2.60.120.10">
    <property type="entry name" value="Jelly Rolls"/>
    <property type="match status" value="1"/>
</dbReference>
<gene>
    <name evidence="3" type="ORF">ACFOKA_02070</name>
</gene>
<evidence type="ECO:0000259" key="2">
    <source>
        <dbReference type="PROSITE" id="PS50943"/>
    </source>
</evidence>
<accession>A0ABV7D105</accession>
<evidence type="ECO:0000256" key="1">
    <source>
        <dbReference type="ARBA" id="ARBA00023125"/>
    </source>
</evidence>
<dbReference type="SUPFAM" id="SSF47413">
    <property type="entry name" value="lambda repressor-like DNA-binding domains"/>
    <property type="match status" value="1"/>
</dbReference>
<dbReference type="PROSITE" id="PS50943">
    <property type="entry name" value="HTH_CROC1"/>
    <property type="match status" value="1"/>
</dbReference>
<dbReference type="CDD" id="cd02209">
    <property type="entry name" value="cupin_XRE_C"/>
    <property type="match status" value="1"/>
</dbReference>
<comment type="caution">
    <text evidence="3">The sequence shown here is derived from an EMBL/GenBank/DDBJ whole genome shotgun (WGS) entry which is preliminary data.</text>
</comment>
<dbReference type="InterPro" id="IPR011051">
    <property type="entry name" value="RmlC_Cupin_sf"/>
</dbReference>
<protein>
    <submittedName>
        <fullName evidence="3">Helix-turn-helix domain-containing protein</fullName>
    </submittedName>
</protein>
<feature type="domain" description="HTH cro/C1-type" evidence="2">
    <location>
        <begin position="17"/>
        <end position="71"/>
    </location>
</feature>